<organism evidence="1 2">
    <name type="scientific">Natronospirillum operosum</name>
    <dbReference type="NCBI Taxonomy" id="2759953"/>
    <lineage>
        <taxon>Bacteria</taxon>
        <taxon>Pseudomonadati</taxon>
        <taxon>Pseudomonadota</taxon>
        <taxon>Gammaproteobacteria</taxon>
        <taxon>Oceanospirillales</taxon>
        <taxon>Natronospirillaceae</taxon>
        <taxon>Natronospirillum</taxon>
    </lineage>
</organism>
<protein>
    <recommendedName>
        <fullName evidence="3">Agglutinin biogenesis protein MshI</fullName>
    </recommendedName>
</protein>
<evidence type="ECO:0000313" key="1">
    <source>
        <dbReference type="EMBL" id="TGG92353.1"/>
    </source>
</evidence>
<dbReference type="Proteomes" id="UP000297475">
    <property type="component" value="Unassembled WGS sequence"/>
</dbReference>
<keyword evidence="2" id="KW-1185">Reference proteome</keyword>
<gene>
    <name evidence="1" type="ORF">E4656_12810</name>
</gene>
<dbReference type="AlphaFoldDB" id="A0A4Z0WDZ5"/>
<dbReference type="SUPFAM" id="SSF53067">
    <property type="entry name" value="Actin-like ATPase domain"/>
    <property type="match status" value="1"/>
</dbReference>
<evidence type="ECO:0000313" key="2">
    <source>
        <dbReference type="Proteomes" id="UP000297475"/>
    </source>
</evidence>
<dbReference type="RefSeq" id="WP_135483687.1">
    <property type="nucleotide sequence ID" value="NZ_SRMF01000005.1"/>
</dbReference>
<dbReference type="InterPro" id="IPR043129">
    <property type="entry name" value="ATPase_NBD"/>
</dbReference>
<dbReference type="EMBL" id="SRMF01000005">
    <property type="protein sequence ID" value="TGG92353.1"/>
    <property type="molecule type" value="Genomic_DNA"/>
</dbReference>
<proteinExistence type="predicted"/>
<name>A0A4Z0WDZ5_9GAMM</name>
<comment type="caution">
    <text evidence="1">The sequence shown here is derived from an EMBL/GenBank/DDBJ whole genome shotgun (WGS) entry which is preliminary data.</text>
</comment>
<dbReference type="OrthoDB" id="5296002at2"/>
<dbReference type="Gene3D" id="3.30.1490.300">
    <property type="match status" value="1"/>
</dbReference>
<accession>A0A4Z0WDZ5</accession>
<sequence length="319" mass="36113">MRRLFRSNPGIVGCEARSDHWLLAHVVPGRRPRVEQLRQIPQPALSAGHLRQLAVDLRLHNVPWVWVLPHDHYQLMLVDVPEVPEEEIHSALRWRVKDIISFPLEEAAVDTLLLPTEAFRGRSRMAFAVVTRRDQTEPVQTAFGRAGLRLRSIDVADTALRTLSQHSSQHPATAILKVDHEQSFLDANYQGELCLNRSLSVTLDDLLQDNAEPMTDQDLQLEAPDTLRRDTLALELQRSFDYFETQLGLGTLQELRLVADKPLPDDLFDFLSDRFRLQAGPLALSDHLDFGPQTELENHDQYALAIGGALQWLGSGGRQ</sequence>
<dbReference type="Gene3D" id="3.30.420.40">
    <property type="match status" value="2"/>
</dbReference>
<reference evidence="1 2" key="1">
    <citation type="submission" date="2019-04" db="EMBL/GenBank/DDBJ databases">
        <title>Natronospirillum operosus gen. nov., sp. nov., a haloalkaliphilic satellite isolated from decaying biomass of laboratory culture of cyanobacterium Geitlerinema sp. and proposal of Natronospirillaceae fam. nov. and Saccharospirillaceae fam. nov.</title>
        <authorList>
            <person name="Kevbrin V."/>
            <person name="Boltyanskaya Y."/>
            <person name="Koziaeva V."/>
            <person name="Grouzdev D.S."/>
            <person name="Park M."/>
            <person name="Cho J."/>
        </authorList>
    </citation>
    <scope>NUCLEOTIDE SEQUENCE [LARGE SCALE GENOMIC DNA]</scope>
    <source>
        <strain evidence="1 2">G-116</strain>
    </source>
</reference>
<evidence type="ECO:0008006" key="3">
    <source>
        <dbReference type="Google" id="ProtNLM"/>
    </source>
</evidence>